<feature type="transmembrane region" description="Helical" evidence="5">
    <location>
        <begin position="106"/>
        <end position="125"/>
    </location>
</feature>
<dbReference type="CDD" id="cd16917">
    <property type="entry name" value="HATPase_UhpB-NarQ-NarX-like"/>
    <property type="match status" value="1"/>
</dbReference>
<keyword evidence="1" id="KW-0808">Transferase</keyword>
<feature type="transmembrane region" description="Helical" evidence="5">
    <location>
        <begin position="131"/>
        <end position="151"/>
    </location>
</feature>
<feature type="region of interest" description="Disordered" evidence="4">
    <location>
        <begin position="568"/>
        <end position="600"/>
    </location>
</feature>
<sequence length="600" mass="63025">MHGRLPARYDIPGDGPGDRPGDAPGSEPPVAGAATIRQVPVLASVSARVQPLAVSARIIMLALVAALTLIATGEVAQLGWIALLAVAALPAFFTPDHRLFAPLGRFAEVTITGLAAGSIAAAAEAHGTLDAGFGAEVVLPYLTVPLLTAALRRRPTEGAALLGVAAVSLVVGGTLIGDVSPITQPGFLAAGGQWLVLGAIITFAADTMRQFMQPTEPTPQPYAEATRLLTQLRSVARSLPGATLDPGGISEHLLEELRLITPSDRSAVLSASGGGRLVVLAQTGAERVDWETTLDADSAIADAWASQQPMTANRSQARTGSRGDTSSLVVPLVAGVRTIGLVILETDVANAYPSSVVNEVTWVTDPAALRLEAALLFDDVRSLATNEERQRLAREIHDGVAQELVMVGYGIDNAQATLPEGAEETAEELRALRSEVTRVITELRLSLFELRSEVDRNGGLAAAIAEYARTLGTSAGLRVHFTFDESTARLPAATEAELLRIAQEAITNARKHAGASNLWVTCTVDPPYAEIEVSDDGRGFADDRPDGRYGLTIMAERAERIRGRLKISPRHPSGTTVAVVLGSPARRDSVRDSVSAPEGE</sequence>
<dbReference type="InterPro" id="IPR011712">
    <property type="entry name" value="Sig_transdc_His_kin_sub3_dim/P"/>
</dbReference>
<feature type="domain" description="Histidine kinase/HSP90-like ATPase" evidence="6">
    <location>
        <begin position="493"/>
        <end position="585"/>
    </location>
</feature>
<dbReference type="Gene3D" id="3.30.450.40">
    <property type="match status" value="1"/>
</dbReference>
<dbReference type="InterPro" id="IPR003594">
    <property type="entry name" value="HATPase_dom"/>
</dbReference>
<evidence type="ECO:0000313" key="8">
    <source>
        <dbReference type="Proteomes" id="UP000609879"/>
    </source>
</evidence>
<dbReference type="Pfam" id="PF02518">
    <property type="entry name" value="HATPase_c"/>
    <property type="match status" value="1"/>
</dbReference>
<evidence type="ECO:0000256" key="4">
    <source>
        <dbReference type="SAM" id="MobiDB-lite"/>
    </source>
</evidence>
<dbReference type="Pfam" id="PF07730">
    <property type="entry name" value="HisKA_3"/>
    <property type="match status" value="1"/>
</dbReference>
<dbReference type="InterPro" id="IPR036890">
    <property type="entry name" value="HATPase_C_sf"/>
</dbReference>
<dbReference type="Proteomes" id="UP000609879">
    <property type="component" value="Unassembled WGS sequence"/>
</dbReference>
<keyword evidence="5" id="KW-1133">Transmembrane helix</keyword>
<gene>
    <name evidence="7" type="ORF">Ade02nite_67570</name>
</gene>
<name>A0ABQ3YDS0_9ACTN</name>
<feature type="region of interest" description="Disordered" evidence="4">
    <location>
        <begin position="1"/>
        <end position="30"/>
    </location>
</feature>
<evidence type="ECO:0000313" key="7">
    <source>
        <dbReference type="EMBL" id="GID78116.1"/>
    </source>
</evidence>
<dbReference type="InterPro" id="IPR029016">
    <property type="entry name" value="GAF-like_dom_sf"/>
</dbReference>
<evidence type="ECO:0000256" key="3">
    <source>
        <dbReference type="ARBA" id="ARBA00023012"/>
    </source>
</evidence>
<dbReference type="Gene3D" id="3.30.565.10">
    <property type="entry name" value="Histidine kinase-like ATPase, C-terminal domain"/>
    <property type="match status" value="1"/>
</dbReference>
<accession>A0ABQ3YDS0</accession>
<feature type="transmembrane region" description="Helical" evidence="5">
    <location>
        <begin position="52"/>
        <end position="71"/>
    </location>
</feature>
<proteinExistence type="predicted"/>
<dbReference type="SMART" id="SM00387">
    <property type="entry name" value="HATPase_c"/>
    <property type="match status" value="1"/>
</dbReference>
<dbReference type="InterPro" id="IPR050482">
    <property type="entry name" value="Sensor_HK_TwoCompSys"/>
</dbReference>
<evidence type="ECO:0000256" key="5">
    <source>
        <dbReference type="SAM" id="Phobius"/>
    </source>
</evidence>
<comment type="caution">
    <text evidence="7">The sequence shown here is derived from an EMBL/GenBank/DDBJ whole genome shotgun (WGS) entry which is preliminary data.</text>
</comment>
<evidence type="ECO:0000259" key="6">
    <source>
        <dbReference type="SMART" id="SM00387"/>
    </source>
</evidence>
<keyword evidence="2" id="KW-0418">Kinase</keyword>
<dbReference type="EMBL" id="BOMI01000137">
    <property type="protein sequence ID" value="GID78116.1"/>
    <property type="molecule type" value="Genomic_DNA"/>
</dbReference>
<dbReference type="InterPro" id="IPR003018">
    <property type="entry name" value="GAF"/>
</dbReference>
<protein>
    <recommendedName>
        <fullName evidence="6">Histidine kinase/HSP90-like ATPase domain-containing protein</fullName>
    </recommendedName>
</protein>
<feature type="transmembrane region" description="Helical" evidence="5">
    <location>
        <begin position="77"/>
        <end position="94"/>
    </location>
</feature>
<keyword evidence="8" id="KW-1185">Reference proteome</keyword>
<reference evidence="7 8" key="1">
    <citation type="submission" date="2021-01" db="EMBL/GenBank/DDBJ databases">
        <title>Whole genome shotgun sequence of Actinoplanes deccanensis NBRC 13994.</title>
        <authorList>
            <person name="Komaki H."/>
            <person name="Tamura T."/>
        </authorList>
    </citation>
    <scope>NUCLEOTIDE SEQUENCE [LARGE SCALE GENOMIC DNA]</scope>
    <source>
        <strain evidence="7 8">NBRC 13994</strain>
    </source>
</reference>
<dbReference type="Pfam" id="PF13492">
    <property type="entry name" value="GAF_3"/>
    <property type="match status" value="1"/>
</dbReference>
<feature type="transmembrane region" description="Helical" evidence="5">
    <location>
        <begin position="158"/>
        <end position="176"/>
    </location>
</feature>
<dbReference type="SUPFAM" id="SSF55781">
    <property type="entry name" value="GAF domain-like"/>
    <property type="match status" value="1"/>
</dbReference>
<feature type="transmembrane region" description="Helical" evidence="5">
    <location>
        <begin position="182"/>
        <end position="205"/>
    </location>
</feature>
<dbReference type="PANTHER" id="PTHR24421">
    <property type="entry name" value="NITRATE/NITRITE SENSOR PROTEIN NARX-RELATED"/>
    <property type="match status" value="1"/>
</dbReference>
<keyword evidence="3" id="KW-0902">Two-component regulatory system</keyword>
<evidence type="ECO:0000256" key="2">
    <source>
        <dbReference type="ARBA" id="ARBA00022777"/>
    </source>
</evidence>
<dbReference type="Gene3D" id="1.20.5.1930">
    <property type="match status" value="1"/>
</dbReference>
<dbReference type="SUPFAM" id="SSF55874">
    <property type="entry name" value="ATPase domain of HSP90 chaperone/DNA topoisomerase II/histidine kinase"/>
    <property type="match status" value="1"/>
</dbReference>
<organism evidence="7 8">
    <name type="scientific">Paractinoplanes deccanensis</name>
    <dbReference type="NCBI Taxonomy" id="113561"/>
    <lineage>
        <taxon>Bacteria</taxon>
        <taxon>Bacillati</taxon>
        <taxon>Actinomycetota</taxon>
        <taxon>Actinomycetes</taxon>
        <taxon>Micromonosporales</taxon>
        <taxon>Micromonosporaceae</taxon>
        <taxon>Paractinoplanes</taxon>
    </lineage>
</organism>
<keyword evidence="5" id="KW-0472">Membrane</keyword>
<evidence type="ECO:0000256" key="1">
    <source>
        <dbReference type="ARBA" id="ARBA00022679"/>
    </source>
</evidence>
<keyword evidence="5" id="KW-0812">Transmembrane</keyword>